<gene>
    <name evidence="1" type="ORF">Ciccas_008065</name>
</gene>
<reference evidence="1 2" key="1">
    <citation type="submission" date="2024-11" db="EMBL/GenBank/DDBJ databases">
        <title>Adaptive evolution of stress response genes in parasites aligns with host niche diversity.</title>
        <authorList>
            <person name="Hahn C."/>
            <person name="Resl P."/>
        </authorList>
    </citation>
    <scope>NUCLEOTIDE SEQUENCE [LARGE SCALE GENOMIC DNA]</scope>
    <source>
        <strain evidence="1">EGGRZ-B1_66</strain>
        <tissue evidence="1">Body</tissue>
    </source>
</reference>
<sequence>MANEVEGFGKLLGTQLFFMSAINESQRYIQSLDECSWAVKGLIKAMLYDPILEESSLYGLNTFYGAALFEARIQVSGCLLLCRALLTIDESLRQMLLYSYQSLNDFFDETNKSTQQYCLCCRYSKPKENIPQLDSINDQYLVFENRKLASPIDEELRIILFDLMQFYFWKLRQPFESDLLAQPRKRIKVELKNMLTTDLFDLKQGGSQNQQPIDGYGFLSMF</sequence>
<comment type="caution">
    <text evidence="1">The sequence shown here is derived from an EMBL/GenBank/DDBJ whole genome shotgun (WGS) entry which is preliminary data.</text>
</comment>
<evidence type="ECO:0000313" key="1">
    <source>
        <dbReference type="EMBL" id="KAL3313337.1"/>
    </source>
</evidence>
<organism evidence="1 2">
    <name type="scientific">Cichlidogyrus casuarinus</name>
    <dbReference type="NCBI Taxonomy" id="1844966"/>
    <lineage>
        <taxon>Eukaryota</taxon>
        <taxon>Metazoa</taxon>
        <taxon>Spiralia</taxon>
        <taxon>Lophotrochozoa</taxon>
        <taxon>Platyhelminthes</taxon>
        <taxon>Monogenea</taxon>
        <taxon>Monopisthocotylea</taxon>
        <taxon>Dactylogyridea</taxon>
        <taxon>Ancyrocephalidae</taxon>
        <taxon>Cichlidogyrus</taxon>
    </lineage>
</organism>
<protein>
    <submittedName>
        <fullName evidence="1">Uncharacterized protein</fullName>
    </submittedName>
</protein>
<proteinExistence type="predicted"/>
<evidence type="ECO:0000313" key="2">
    <source>
        <dbReference type="Proteomes" id="UP001626550"/>
    </source>
</evidence>
<dbReference type="Proteomes" id="UP001626550">
    <property type="component" value="Unassembled WGS sequence"/>
</dbReference>
<name>A0ABD2Q118_9PLAT</name>
<accession>A0ABD2Q118</accession>
<dbReference type="AlphaFoldDB" id="A0ABD2Q118"/>
<dbReference type="EMBL" id="JBJKFK010001343">
    <property type="protein sequence ID" value="KAL3313337.1"/>
    <property type="molecule type" value="Genomic_DNA"/>
</dbReference>
<keyword evidence="2" id="KW-1185">Reference proteome</keyword>